<dbReference type="Proteomes" id="UP001492380">
    <property type="component" value="Unassembled WGS sequence"/>
</dbReference>
<protein>
    <submittedName>
        <fullName evidence="3">Transferase family-domain-containing protein</fullName>
    </submittedName>
</protein>
<dbReference type="EMBL" id="JBBWRZ010000002">
    <property type="protein sequence ID" value="KAK8244714.1"/>
    <property type="molecule type" value="Genomic_DNA"/>
</dbReference>
<accession>A0ABR1Z164</accession>
<feature type="region of interest" description="Disordered" evidence="2">
    <location>
        <begin position="1"/>
        <end position="22"/>
    </location>
</feature>
<gene>
    <name evidence="3" type="ORF">HDK90DRAFT_508399</name>
</gene>
<evidence type="ECO:0000256" key="2">
    <source>
        <dbReference type="SAM" id="MobiDB-lite"/>
    </source>
</evidence>
<dbReference type="InterPro" id="IPR050317">
    <property type="entry name" value="Plant_Fungal_Acyltransferase"/>
</dbReference>
<reference evidence="3 4" key="1">
    <citation type="submission" date="2024-04" db="EMBL/GenBank/DDBJ databases">
        <title>Phyllosticta paracitricarpa is synonymous to the EU quarantine fungus P. citricarpa based on phylogenomic analyses.</title>
        <authorList>
            <consortium name="Lawrence Berkeley National Laboratory"/>
            <person name="Van Ingen-Buijs V.A."/>
            <person name="Van Westerhoven A.C."/>
            <person name="Haridas S."/>
            <person name="Skiadas P."/>
            <person name="Martin F."/>
            <person name="Groenewald J.Z."/>
            <person name="Crous P.W."/>
            <person name="Seidl M.F."/>
        </authorList>
    </citation>
    <scope>NUCLEOTIDE SEQUENCE [LARGE SCALE GENOMIC DNA]</scope>
    <source>
        <strain evidence="3 4">CBS 123374</strain>
    </source>
</reference>
<keyword evidence="4" id="KW-1185">Reference proteome</keyword>
<organism evidence="3 4">
    <name type="scientific">Phyllosticta capitalensis</name>
    <dbReference type="NCBI Taxonomy" id="121624"/>
    <lineage>
        <taxon>Eukaryota</taxon>
        <taxon>Fungi</taxon>
        <taxon>Dikarya</taxon>
        <taxon>Ascomycota</taxon>
        <taxon>Pezizomycotina</taxon>
        <taxon>Dothideomycetes</taxon>
        <taxon>Dothideomycetes incertae sedis</taxon>
        <taxon>Botryosphaeriales</taxon>
        <taxon>Phyllostictaceae</taxon>
        <taxon>Phyllosticta</taxon>
    </lineage>
</organism>
<evidence type="ECO:0000313" key="4">
    <source>
        <dbReference type="Proteomes" id="UP001492380"/>
    </source>
</evidence>
<dbReference type="GO" id="GO:0016740">
    <property type="term" value="F:transferase activity"/>
    <property type="evidence" value="ECO:0007669"/>
    <property type="project" value="UniProtKB-KW"/>
</dbReference>
<dbReference type="PANTHER" id="PTHR31642:SF310">
    <property type="entry name" value="FATTY ALCOHOL:CAFFEOYL-COA ACYLTRANSFERASE"/>
    <property type="match status" value="1"/>
</dbReference>
<sequence length="478" mass="53678">MARKETLRVSSSDPANESGTEEFPLSDLDHIISKIYVPVTLVYKLEDHVDRQQVIEKLRSSLQVTLSQYPCLRGSLRNDESSNRLFIRKEESNTVPFNIHWLDEQEDDFPSYEMLEKKEFPPSLLDVGALFPSAVFQKQIWGTPTQGDDDDKKVLVVQANFIRGGLILGVAVQHNCADGAGIDGFLCEWAGNARRVSEGERPTPIDPLIFDRSPLFSTVKEASSFARALADKSALKKLSDMPPMPEDFKMPSLSQVIFHFPSAGIARLKEDAKLPGQNVIGSYDAICAIIWRCMIRARLPLLNPDMAATTRFGHTVNARKFLEPALPPRYFGNVVMYPRVDMKVSELLGDGSLPHVVSTVRPSIQEQLSPAAVKGLCDWISSVDRKANTYVDTFMGLDMAMTDWSQMSTYQEHDFGFGLPKAVRWPNTPLDGFLFRYPRRPKDDPTEGFELGVFLETSCMERLIADEELAKYAHPRGL</sequence>
<dbReference type="InterPro" id="IPR023213">
    <property type="entry name" value="CAT-like_dom_sf"/>
</dbReference>
<dbReference type="PANTHER" id="PTHR31642">
    <property type="entry name" value="TRICHOTHECENE 3-O-ACETYLTRANSFERASE"/>
    <property type="match status" value="1"/>
</dbReference>
<evidence type="ECO:0000313" key="3">
    <source>
        <dbReference type="EMBL" id="KAK8244714.1"/>
    </source>
</evidence>
<comment type="caution">
    <text evidence="3">The sequence shown here is derived from an EMBL/GenBank/DDBJ whole genome shotgun (WGS) entry which is preliminary data.</text>
</comment>
<name>A0ABR1Z164_9PEZI</name>
<keyword evidence="1 3" id="KW-0808">Transferase</keyword>
<feature type="compositionally biased region" description="Polar residues" evidence="2">
    <location>
        <begin position="8"/>
        <end position="18"/>
    </location>
</feature>
<dbReference type="Pfam" id="PF02458">
    <property type="entry name" value="Transferase"/>
    <property type="match status" value="2"/>
</dbReference>
<dbReference type="Gene3D" id="3.30.559.10">
    <property type="entry name" value="Chloramphenicol acetyltransferase-like domain"/>
    <property type="match status" value="2"/>
</dbReference>
<evidence type="ECO:0000256" key="1">
    <source>
        <dbReference type="ARBA" id="ARBA00022679"/>
    </source>
</evidence>
<proteinExistence type="predicted"/>